<dbReference type="GO" id="GO:0008757">
    <property type="term" value="F:S-adenosylmethionine-dependent methyltransferase activity"/>
    <property type="evidence" value="ECO:0007669"/>
    <property type="project" value="InterPro"/>
</dbReference>
<evidence type="ECO:0000313" key="2">
    <source>
        <dbReference type="EMBL" id="RFU42523.1"/>
    </source>
</evidence>
<comment type="caution">
    <text evidence="2">The sequence shown here is derived from an EMBL/GenBank/DDBJ whole genome shotgun (WGS) entry which is preliminary data.</text>
</comment>
<dbReference type="EMBL" id="QURH01000114">
    <property type="protein sequence ID" value="RFU42523.1"/>
    <property type="molecule type" value="Genomic_DNA"/>
</dbReference>
<dbReference type="Gene3D" id="3.40.50.150">
    <property type="entry name" value="Vaccinia Virus protein VP39"/>
    <property type="match status" value="1"/>
</dbReference>
<organism evidence="2 3">
    <name type="scientific">Actinomadura logoneensis</name>
    <dbReference type="NCBI Taxonomy" id="2293572"/>
    <lineage>
        <taxon>Bacteria</taxon>
        <taxon>Bacillati</taxon>
        <taxon>Actinomycetota</taxon>
        <taxon>Actinomycetes</taxon>
        <taxon>Streptosporangiales</taxon>
        <taxon>Thermomonosporaceae</taxon>
        <taxon>Actinomadura</taxon>
    </lineage>
</organism>
<feature type="domain" description="Methyltransferase type 11" evidence="1">
    <location>
        <begin position="51"/>
        <end position="147"/>
    </location>
</feature>
<dbReference type="AlphaFoldDB" id="A0A372JR61"/>
<keyword evidence="3" id="KW-1185">Reference proteome</keyword>
<evidence type="ECO:0000259" key="1">
    <source>
        <dbReference type="Pfam" id="PF08241"/>
    </source>
</evidence>
<gene>
    <name evidence="2" type="ORF">DZF91_06015</name>
</gene>
<protein>
    <submittedName>
        <fullName evidence="2">Class I SAM-dependent methyltransferase</fullName>
    </submittedName>
</protein>
<sequence>MTGQIVNTAQAEAWNGGEGAHWAAHYDRYDRMNAGINEHLLEHVRADDDVLDIGCGNGQLTRLAAGRAASALGVDLSEPMLARARERAEAEGVANVRFVRADAQVHPFEPASADLVLSRFGVMFFADPVAAFANIGRALRPGGRLAFACMTSLAGTDAGTILAAVMAALGTGQPPTGPDGTGPTSFADPRHTEGVLAEAGYTGIGIRRVEAPQHWGRDAADAADFFCGWGPIVHAFGQAGPDAVAAAKQAVRREMARFEGPEGVRTRGTAWLVTAHYDGR</sequence>
<keyword evidence="2" id="KW-0489">Methyltransferase</keyword>
<dbReference type="GO" id="GO:0032259">
    <property type="term" value="P:methylation"/>
    <property type="evidence" value="ECO:0007669"/>
    <property type="project" value="UniProtKB-KW"/>
</dbReference>
<accession>A0A372JR61</accession>
<dbReference type="PANTHER" id="PTHR43861">
    <property type="entry name" value="TRANS-ACONITATE 2-METHYLTRANSFERASE-RELATED"/>
    <property type="match status" value="1"/>
</dbReference>
<dbReference type="PANTHER" id="PTHR43861:SF1">
    <property type="entry name" value="TRANS-ACONITATE 2-METHYLTRANSFERASE"/>
    <property type="match status" value="1"/>
</dbReference>
<proteinExistence type="predicted"/>
<dbReference type="Pfam" id="PF08241">
    <property type="entry name" value="Methyltransf_11"/>
    <property type="match status" value="1"/>
</dbReference>
<evidence type="ECO:0000313" key="3">
    <source>
        <dbReference type="Proteomes" id="UP000261811"/>
    </source>
</evidence>
<dbReference type="InterPro" id="IPR013216">
    <property type="entry name" value="Methyltransf_11"/>
</dbReference>
<dbReference type="OrthoDB" id="9777638at2"/>
<name>A0A372JR61_9ACTN</name>
<dbReference type="RefSeq" id="WP_117356493.1">
    <property type="nucleotide sequence ID" value="NZ_QURH01000114.1"/>
</dbReference>
<reference evidence="2 3" key="1">
    <citation type="submission" date="2018-08" db="EMBL/GenBank/DDBJ databases">
        <title>Actinomadura jelena sp. nov., a novel Actinomycete isolated from soil in Chad.</title>
        <authorList>
            <person name="Shi L."/>
        </authorList>
    </citation>
    <scope>NUCLEOTIDE SEQUENCE [LARGE SCALE GENOMIC DNA]</scope>
    <source>
        <strain evidence="2 3">NEAU-G17</strain>
    </source>
</reference>
<dbReference type="CDD" id="cd02440">
    <property type="entry name" value="AdoMet_MTases"/>
    <property type="match status" value="1"/>
</dbReference>
<keyword evidence="2" id="KW-0808">Transferase</keyword>
<dbReference type="Proteomes" id="UP000261811">
    <property type="component" value="Unassembled WGS sequence"/>
</dbReference>
<dbReference type="SUPFAM" id="SSF53335">
    <property type="entry name" value="S-adenosyl-L-methionine-dependent methyltransferases"/>
    <property type="match status" value="1"/>
</dbReference>
<dbReference type="InterPro" id="IPR029063">
    <property type="entry name" value="SAM-dependent_MTases_sf"/>
</dbReference>